<organism evidence="1 2">
    <name type="scientific">Ovis ammon polii x Ovis aries</name>
    <dbReference type="NCBI Taxonomy" id="2918886"/>
    <lineage>
        <taxon>Eukaryota</taxon>
        <taxon>Metazoa</taxon>
        <taxon>Chordata</taxon>
        <taxon>Craniata</taxon>
        <taxon>Vertebrata</taxon>
        <taxon>Euteleostomi</taxon>
        <taxon>Mammalia</taxon>
        <taxon>Eutheria</taxon>
        <taxon>Laurasiatheria</taxon>
        <taxon>Artiodactyla</taxon>
        <taxon>Ruminantia</taxon>
        <taxon>Pecora</taxon>
        <taxon>Bovidae</taxon>
        <taxon>Caprinae</taxon>
        <taxon>Ovis</taxon>
    </lineage>
</organism>
<dbReference type="Proteomes" id="UP001057279">
    <property type="component" value="Linkage Group LG13"/>
</dbReference>
<protein>
    <submittedName>
        <fullName evidence="1">Uncharacterized protein</fullName>
    </submittedName>
</protein>
<comment type="caution">
    <text evidence="1">The sequence shown here is derived from an EMBL/GenBank/DDBJ whole genome shotgun (WGS) entry which is preliminary data.</text>
</comment>
<proteinExistence type="predicted"/>
<sequence length="242" mass="27427">MVEDQRYKADGLKDSESLLSASFMHEIQEMEDPNDKRPTVTDPTLFLAFQARKLSIKIPIAEGTAKNIAWITWYPNQSFSNQSFNKAEVSVLHSDQKADLELNLRTPTWDHLSSSFLAHAWKEPSRHPNAKKRMDSNSHELPEEEPIESYMFPDKRKEDPEAHRGRVCKEEPGLIRHQIPAFSPRCWSNLNHDSHAHPSGLCWPAAQRHTKGQSGLAHQDGLVQDGLVGTEVVPVIPRLKAS</sequence>
<name>A0ACB9UQ02_9CETA</name>
<dbReference type="EMBL" id="CM043038">
    <property type="protein sequence ID" value="KAI4575809.1"/>
    <property type="molecule type" value="Genomic_DNA"/>
</dbReference>
<keyword evidence="2" id="KW-1185">Reference proteome</keyword>
<evidence type="ECO:0000313" key="1">
    <source>
        <dbReference type="EMBL" id="KAI4575809.1"/>
    </source>
</evidence>
<evidence type="ECO:0000313" key="2">
    <source>
        <dbReference type="Proteomes" id="UP001057279"/>
    </source>
</evidence>
<reference evidence="1" key="1">
    <citation type="submission" date="2022-03" db="EMBL/GenBank/DDBJ databases">
        <title>Genomic analyses of argali, domestic sheep and their hybrids provide insights into chromosomal evolution, heterosis and genetic basis of agronomic traits.</title>
        <authorList>
            <person name="Li M."/>
        </authorList>
    </citation>
    <scope>NUCLEOTIDE SEQUENCE</scope>
    <source>
        <strain evidence="1">F1 hybrid</strain>
    </source>
</reference>
<gene>
    <name evidence="1" type="ORF">MJG53_012012</name>
</gene>
<accession>A0ACB9UQ02</accession>